<protein>
    <submittedName>
        <fullName evidence="1">Uncharacterized protein</fullName>
    </submittedName>
</protein>
<sequence length="154" mass="17336">MPILNIGSKSDDWRACRLSNFSADAFMLNGERMASVEGFIQGIKFPEGHLARQQAFESVGVGAKRMSKKAERRFVWWKGRAISYGSSEHHELIERSIRAKFEQNETAMDALLATRGMTITHDLGHSDPPNTSLPAKVFCGILTRIREETLQARK</sequence>
<dbReference type="EMBL" id="MGJP01000029">
    <property type="protein sequence ID" value="OGN09686.1"/>
    <property type="molecule type" value="Genomic_DNA"/>
</dbReference>
<dbReference type="AlphaFoldDB" id="A0A1F8FBQ3"/>
<gene>
    <name evidence="1" type="ORF">A3J46_04290</name>
</gene>
<comment type="caution">
    <text evidence="1">The sequence shown here is derived from an EMBL/GenBank/DDBJ whole genome shotgun (WGS) entry which is preliminary data.</text>
</comment>
<dbReference type="Gene3D" id="1.10.357.40">
    <property type="entry name" value="YbiA-like"/>
    <property type="match status" value="1"/>
</dbReference>
<proteinExistence type="predicted"/>
<dbReference type="SUPFAM" id="SSF143990">
    <property type="entry name" value="YbiA-like"/>
    <property type="match status" value="1"/>
</dbReference>
<dbReference type="InterPro" id="IPR037238">
    <property type="entry name" value="YbiA-like_sf"/>
</dbReference>
<reference evidence="1 2" key="1">
    <citation type="journal article" date="2016" name="Nat. Commun.">
        <title>Thousands of microbial genomes shed light on interconnected biogeochemical processes in an aquifer system.</title>
        <authorList>
            <person name="Anantharaman K."/>
            <person name="Brown C.T."/>
            <person name="Hug L.A."/>
            <person name="Sharon I."/>
            <person name="Castelle C.J."/>
            <person name="Probst A.J."/>
            <person name="Thomas B.C."/>
            <person name="Singh A."/>
            <person name="Wilkins M.J."/>
            <person name="Karaoz U."/>
            <person name="Brodie E.L."/>
            <person name="Williams K.H."/>
            <person name="Hubbard S.S."/>
            <person name="Banfield J.F."/>
        </authorList>
    </citation>
    <scope>NUCLEOTIDE SEQUENCE [LARGE SCALE GENOMIC DNA]</scope>
</reference>
<dbReference type="Proteomes" id="UP000177167">
    <property type="component" value="Unassembled WGS sequence"/>
</dbReference>
<evidence type="ECO:0000313" key="1">
    <source>
        <dbReference type="EMBL" id="OGN09686.1"/>
    </source>
</evidence>
<organism evidence="1 2">
    <name type="scientific">Candidatus Yanofskybacteria bacterium RIFCSPHIGHO2_02_FULL_41_11</name>
    <dbReference type="NCBI Taxonomy" id="1802675"/>
    <lineage>
        <taxon>Bacteria</taxon>
        <taxon>Candidatus Yanofskyibacteriota</taxon>
    </lineage>
</organism>
<evidence type="ECO:0000313" key="2">
    <source>
        <dbReference type="Proteomes" id="UP000177167"/>
    </source>
</evidence>
<accession>A0A1F8FBQ3</accession>
<name>A0A1F8FBQ3_9BACT</name>
<dbReference type="Pfam" id="PF08010">
    <property type="entry name" value="Phage_30_3"/>
    <property type="match status" value="1"/>
</dbReference>
<dbReference type="InterPro" id="IPR012596">
    <property type="entry name" value="Phage_T4_Y12G"/>
</dbReference>